<feature type="signal peptide" evidence="2">
    <location>
        <begin position="1"/>
        <end position="22"/>
    </location>
</feature>
<feature type="chain" id="PRO_5046265048" evidence="2">
    <location>
        <begin position="23"/>
        <end position="328"/>
    </location>
</feature>
<dbReference type="RefSeq" id="WP_345251404.1">
    <property type="nucleotide sequence ID" value="NZ_BAABFO010000021.1"/>
</dbReference>
<dbReference type="PIRSF" id="PIRSF017082">
    <property type="entry name" value="YflP"/>
    <property type="match status" value="1"/>
</dbReference>
<gene>
    <name evidence="3" type="ORF">GCM10023144_37430</name>
</gene>
<protein>
    <submittedName>
        <fullName evidence="3">Tripartite tricarboxylate transporter substrate binding protein</fullName>
    </submittedName>
</protein>
<keyword evidence="2" id="KW-0732">Signal</keyword>
<keyword evidence="4" id="KW-1185">Reference proteome</keyword>
<dbReference type="PANTHER" id="PTHR42928:SF5">
    <property type="entry name" value="BLR1237 PROTEIN"/>
    <property type="match status" value="1"/>
</dbReference>
<dbReference type="Proteomes" id="UP001501671">
    <property type="component" value="Unassembled WGS sequence"/>
</dbReference>
<dbReference type="SUPFAM" id="SSF53850">
    <property type="entry name" value="Periplasmic binding protein-like II"/>
    <property type="match status" value="1"/>
</dbReference>
<name>A0ABP8HHC7_9BURK</name>
<dbReference type="Gene3D" id="3.40.190.150">
    <property type="entry name" value="Bordetella uptake gene, domain 1"/>
    <property type="match status" value="1"/>
</dbReference>
<dbReference type="CDD" id="cd13578">
    <property type="entry name" value="PBP2_Bug27"/>
    <property type="match status" value="1"/>
</dbReference>
<dbReference type="InterPro" id="IPR005064">
    <property type="entry name" value="BUG"/>
</dbReference>
<comment type="caution">
    <text evidence="3">The sequence shown here is derived from an EMBL/GenBank/DDBJ whole genome shotgun (WGS) entry which is preliminary data.</text>
</comment>
<dbReference type="Pfam" id="PF03401">
    <property type="entry name" value="TctC"/>
    <property type="match status" value="1"/>
</dbReference>
<evidence type="ECO:0000313" key="4">
    <source>
        <dbReference type="Proteomes" id="UP001501671"/>
    </source>
</evidence>
<sequence length="328" mass="34605">MKSIVRAAILAAFLAATATATATGAAAGEAGSYPERAIRIVSPYAAGGSSGTTARVIAEQIQKAWGQAVIVDDRPGGNTIIGSNIVARAAADGYTLLWQNDAHVTSQYLFHTPYDALKDFQPVATVASTENLLVVNPEVPANSVKELIDYAKKHPSVLNYGSTGLGGPPHLAAELFKSLTGTQITHIPYPGISPALTALVGGQVQMVIQSPSQALQYVKTGRLKALAVTGPRRLAALPDVPTFAEAGLPDFQIRQWFGLFMPANTPRPIVDKWNDEMRKLLALPEVKAKLGAAGLDPLVSSPEEFSSIIKADSARYGKLIKSLGIKAE</sequence>
<dbReference type="InterPro" id="IPR042100">
    <property type="entry name" value="Bug_dom1"/>
</dbReference>
<dbReference type="PANTHER" id="PTHR42928">
    <property type="entry name" value="TRICARBOXYLATE-BINDING PROTEIN"/>
    <property type="match status" value="1"/>
</dbReference>
<proteinExistence type="inferred from homology"/>
<reference evidence="4" key="1">
    <citation type="journal article" date="2019" name="Int. J. Syst. Evol. Microbiol.">
        <title>The Global Catalogue of Microorganisms (GCM) 10K type strain sequencing project: providing services to taxonomists for standard genome sequencing and annotation.</title>
        <authorList>
            <consortium name="The Broad Institute Genomics Platform"/>
            <consortium name="The Broad Institute Genome Sequencing Center for Infectious Disease"/>
            <person name="Wu L."/>
            <person name="Ma J."/>
        </authorList>
    </citation>
    <scope>NUCLEOTIDE SEQUENCE [LARGE SCALE GENOMIC DNA]</scope>
    <source>
        <strain evidence="4">JCM 17666</strain>
    </source>
</reference>
<organism evidence="3 4">
    <name type="scientific">Pigmentiphaga soli</name>
    <dbReference type="NCBI Taxonomy" id="1007095"/>
    <lineage>
        <taxon>Bacteria</taxon>
        <taxon>Pseudomonadati</taxon>
        <taxon>Pseudomonadota</taxon>
        <taxon>Betaproteobacteria</taxon>
        <taxon>Burkholderiales</taxon>
        <taxon>Alcaligenaceae</taxon>
        <taxon>Pigmentiphaga</taxon>
    </lineage>
</organism>
<dbReference type="EMBL" id="BAABFO010000021">
    <property type="protein sequence ID" value="GAA4339323.1"/>
    <property type="molecule type" value="Genomic_DNA"/>
</dbReference>
<dbReference type="Gene3D" id="3.40.190.10">
    <property type="entry name" value="Periplasmic binding protein-like II"/>
    <property type="match status" value="1"/>
</dbReference>
<evidence type="ECO:0000256" key="1">
    <source>
        <dbReference type="ARBA" id="ARBA00006987"/>
    </source>
</evidence>
<accession>A0ABP8HHC7</accession>
<comment type="similarity">
    <text evidence="1">Belongs to the UPF0065 (bug) family.</text>
</comment>
<evidence type="ECO:0000313" key="3">
    <source>
        <dbReference type="EMBL" id="GAA4339323.1"/>
    </source>
</evidence>
<evidence type="ECO:0000256" key="2">
    <source>
        <dbReference type="SAM" id="SignalP"/>
    </source>
</evidence>